<evidence type="ECO:0000313" key="12">
    <source>
        <dbReference type="Proteomes" id="UP000703661"/>
    </source>
</evidence>
<keyword evidence="9" id="KW-0378">Hydrolase</keyword>
<dbReference type="Pfam" id="PF13023">
    <property type="entry name" value="HD_3"/>
    <property type="match status" value="1"/>
</dbReference>
<feature type="domain" description="HD/PDEase" evidence="10">
    <location>
        <begin position="148"/>
        <end position="267"/>
    </location>
</feature>
<dbReference type="InterPro" id="IPR039356">
    <property type="entry name" value="YfbR/HDDC2"/>
</dbReference>
<evidence type="ECO:0000256" key="9">
    <source>
        <dbReference type="ARBA" id="ARBA00022801"/>
    </source>
</evidence>
<evidence type="ECO:0000256" key="1">
    <source>
        <dbReference type="ARBA" id="ARBA00001638"/>
    </source>
</evidence>
<dbReference type="GO" id="GO:0005737">
    <property type="term" value="C:cytoplasm"/>
    <property type="evidence" value="ECO:0007669"/>
    <property type="project" value="TreeGrafter"/>
</dbReference>
<protein>
    <recommendedName>
        <fullName evidence="7">5'-deoxynucleotidase</fullName>
        <ecNumber evidence="7">3.1.3.89</ecNumber>
    </recommendedName>
</protein>
<proteinExistence type="inferred from homology"/>
<organism evidence="11 12">
    <name type="scientific">Entomortierella chlamydospora</name>
    <dbReference type="NCBI Taxonomy" id="101097"/>
    <lineage>
        <taxon>Eukaryota</taxon>
        <taxon>Fungi</taxon>
        <taxon>Fungi incertae sedis</taxon>
        <taxon>Mucoromycota</taxon>
        <taxon>Mortierellomycotina</taxon>
        <taxon>Mortierellomycetes</taxon>
        <taxon>Mortierellales</taxon>
        <taxon>Mortierellaceae</taxon>
        <taxon>Entomortierella</taxon>
    </lineage>
</organism>
<evidence type="ECO:0000256" key="2">
    <source>
        <dbReference type="ARBA" id="ARBA00001936"/>
    </source>
</evidence>
<evidence type="ECO:0000256" key="4">
    <source>
        <dbReference type="ARBA" id="ARBA00004074"/>
    </source>
</evidence>
<dbReference type="PANTHER" id="PTHR11845">
    <property type="entry name" value="5'-DEOXYNUCLEOTIDASE HDDC2"/>
    <property type="match status" value="1"/>
</dbReference>
<dbReference type="SMART" id="SM00471">
    <property type="entry name" value="HDc"/>
    <property type="match status" value="1"/>
</dbReference>
<evidence type="ECO:0000256" key="3">
    <source>
        <dbReference type="ARBA" id="ARBA00001941"/>
    </source>
</evidence>
<dbReference type="EC" id="3.1.3.89" evidence="7"/>
<dbReference type="InterPro" id="IPR003607">
    <property type="entry name" value="HD/PDEase_dom"/>
</dbReference>
<evidence type="ECO:0000313" key="11">
    <source>
        <dbReference type="EMBL" id="KAG0018065.1"/>
    </source>
</evidence>
<gene>
    <name evidence="11" type="primary">HDDC2</name>
    <name evidence="11" type="ORF">BGZ80_007605</name>
</gene>
<dbReference type="PANTHER" id="PTHR11845:SF13">
    <property type="entry name" value="5'-DEOXYNUCLEOTIDASE HDDC2"/>
    <property type="match status" value="1"/>
</dbReference>
<dbReference type="Gene3D" id="1.10.3210.10">
    <property type="entry name" value="Hypothetical protein af1432"/>
    <property type="match status" value="1"/>
</dbReference>
<accession>A0A9P6MY88</accession>
<comment type="cofactor">
    <cofactor evidence="3">
        <name>Co(2+)</name>
        <dbReference type="ChEBI" id="CHEBI:48828"/>
    </cofactor>
</comment>
<dbReference type="EMBL" id="JAAAID010000392">
    <property type="protein sequence ID" value="KAG0018065.1"/>
    <property type="molecule type" value="Genomic_DNA"/>
</dbReference>
<reference evidence="11" key="1">
    <citation type="journal article" date="2020" name="Fungal Divers.">
        <title>Resolving the Mortierellaceae phylogeny through synthesis of multi-gene phylogenetics and phylogenomics.</title>
        <authorList>
            <person name="Vandepol N."/>
            <person name="Liber J."/>
            <person name="Desiro A."/>
            <person name="Na H."/>
            <person name="Kennedy M."/>
            <person name="Barry K."/>
            <person name="Grigoriev I.V."/>
            <person name="Miller A.N."/>
            <person name="O'Donnell K."/>
            <person name="Stajich J.E."/>
            <person name="Bonito G."/>
        </authorList>
    </citation>
    <scope>NUCLEOTIDE SEQUENCE</scope>
    <source>
        <strain evidence="11">NRRL 2769</strain>
    </source>
</reference>
<comment type="catalytic activity">
    <reaction evidence="1">
        <text>a 2'-deoxyribonucleoside 5'-phosphate + H2O = a 2'-deoxyribonucleoside + phosphate</text>
        <dbReference type="Rhea" id="RHEA:36167"/>
        <dbReference type="ChEBI" id="CHEBI:15377"/>
        <dbReference type="ChEBI" id="CHEBI:18274"/>
        <dbReference type="ChEBI" id="CHEBI:43474"/>
        <dbReference type="ChEBI" id="CHEBI:65317"/>
        <dbReference type="EC" id="3.1.3.89"/>
    </reaction>
</comment>
<evidence type="ECO:0000256" key="5">
    <source>
        <dbReference type="ARBA" id="ARBA00009999"/>
    </source>
</evidence>
<keyword evidence="8" id="KW-0479">Metal-binding</keyword>
<dbReference type="GO" id="GO:0002953">
    <property type="term" value="F:5'-deoxynucleotidase activity"/>
    <property type="evidence" value="ECO:0007669"/>
    <property type="project" value="UniProtKB-EC"/>
</dbReference>
<evidence type="ECO:0000256" key="6">
    <source>
        <dbReference type="ARBA" id="ARBA00011738"/>
    </source>
</evidence>
<comment type="cofactor">
    <cofactor evidence="2">
        <name>Mn(2+)</name>
        <dbReference type="ChEBI" id="CHEBI:29035"/>
    </cofactor>
</comment>
<dbReference type="InterPro" id="IPR006674">
    <property type="entry name" value="HD_domain"/>
</dbReference>
<comment type="similarity">
    <text evidence="5">Belongs to the HDDC2 family.</text>
</comment>
<dbReference type="OrthoDB" id="10254258at2759"/>
<dbReference type="FunFam" id="1.10.3210.10:FF:000016">
    <property type="entry name" value="HD domain-containing protein 2"/>
    <property type="match status" value="1"/>
</dbReference>
<dbReference type="AlphaFoldDB" id="A0A9P6MY88"/>
<comment type="function">
    <text evidence="4">Catalyzes the dephosphorylation of the nucleoside 5'-monophosphates deoxyadenosine monophosphate (dAMP), deoxycytidine monophosphate (dCMP), deoxyguanosine monophosphate (dGMP) and deoxythymidine monophosphate (dTMP).</text>
</comment>
<comment type="caution">
    <text evidence="11">The sequence shown here is derived from an EMBL/GenBank/DDBJ whole genome shotgun (WGS) entry which is preliminary data.</text>
</comment>
<sequence length="307" mass="34447">MDSFPATDIGGSLLEPYTAVVNLQYKGAVYDTSIRILPQTDTKGLYLAAKVMANIPESTPVSLIRLDHRGEYVTNPRVLNDGELLEILEGSVEESNVVARIAELQSKAGKSASSNTTHSVRGTLQFLHTVEKLKRTKRTGWLNHQIKPAESIADHMYRMSIMALLIDEKTAGVDKNRCIKMAIVHDLAESLVGDITPYDGVTVEDKHTREKNAMHHLCHELLGWTEQAQEIEELWHEYEAAATPEALLVKDFDKFEMIVQALEYEKSENTTLESFFAGTRGKFKHPMVTAWVNELEAERAESRAIKP</sequence>
<dbReference type="SUPFAM" id="SSF109604">
    <property type="entry name" value="HD-domain/PDEase-like"/>
    <property type="match status" value="1"/>
</dbReference>
<name>A0A9P6MY88_9FUNG</name>
<evidence type="ECO:0000259" key="10">
    <source>
        <dbReference type="SMART" id="SM00471"/>
    </source>
</evidence>
<comment type="subunit">
    <text evidence="6">Homodimer.</text>
</comment>
<evidence type="ECO:0000256" key="7">
    <source>
        <dbReference type="ARBA" id="ARBA00012964"/>
    </source>
</evidence>
<dbReference type="Proteomes" id="UP000703661">
    <property type="component" value="Unassembled WGS sequence"/>
</dbReference>
<dbReference type="GO" id="GO:0046872">
    <property type="term" value="F:metal ion binding"/>
    <property type="evidence" value="ECO:0007669"/>
    <property type="project" value="UniProtKB-KW"/>
</dbReference>
<keyword evidence="12" id="KW-1185">Reference proteome</keyword>
<evidence type="ECO:0000256" key="8">
    <source>
        <dbReference type="ARBA" id="ARBA00022723"/>
    </source>
</evidence>